<dbReference type="OrthoDB" id="5523834at2"/>
<dbReference type="InterPro" id="IPR041669">
    <property type="entry name" value="TetR_C_15"/>
</dbReference>
<feature type="DNA-binding region" description="H-T-H motif" evidence="4">
    <location>
        <begin position="45"/>
        <end position="64"/>
    </location>
</feature>
<evidence type="ECO:0000313" key="8">
    <source>
        <dbReference type="Proteomes" id="UP000182719"/>
    </source>
</evidence>
<protein>
    <submittedName>
        <fullName evidence="7">Transcriptional regulator, TetR family</fullName>
    </submittedName>
</protein>
<dbReference type="SUPFAM" id="SSF46689">
    <property type="entry name" value="Homeodomain-like"/>
    <property type="match status" value="1"/>
</dbReference>
<dbReference type="InterPro" id="IPR050109">
    <property type="entry name" value="HTH-type_TetR-like_transc_reg"/>
</dbReference>
<keyword evidence="1" id="KW-0805">Transcription regulation</keyword>
<evidence type="ECO:0000256" key="2">
    <source>
        <dbReference type="ARBA" id="ARBA00023125"/>
    </source>
</evidence>
<dbReference type="InterPro" id="IPR001647">
    <property type="entry name" value="HTH_TetR"/>
</dbReference>
<feature type="region of interest" description="Disordered" evidence="5">
    <location>
        <begin position="1"/>
        <end position="21"/>
    </location>
</feature>
<evidence type="ECO:0000256" key="3">
    <source>
        <dbReference type="ARBA" id="ARBA00023163"/>
    </source>
</evidence>
<organism evidence="7 8">
    <name type="scientific">Stigmatella aurantiaca</name>
    <dbReference type="NCBI Taxonomy" id="41"/>
    <lineage>
        <taxon>Bacteria</taxon>
        <taxon>Pseudomonadati</taxon>
        <taxon>Myxococcota</taxon>
        <taxon>Myxococcia</taxon>
        <taxon>Myxococcales</taxon>
        <taxon>Cystobacterineae</taxon>
        <taxon>Archangiaceae</taxon>
        <taxon>Stigmatella</taxon>
    </lineage>
</organism>
<keyword evidence="8" id="KW-1185">Reference proteome</keyword>
<accession>A0A1H8ATT9</accession>
<keyword evidence="2 4" id="KW-0238">DNA-binding</keyword>
<dbReference type="Pfam" id="PF17918">
    <property type="entry name" value="TetR_C_15"/>
    <property type="match status" value="1"/>
</dbReference>
<dbReference type="PANTHER" id="PTHR30055:SF234">
    <property type="entry name" value="HTH-TYPE TRANSCRIPTIONAL REGULATOR BETI"/>
    <property type="match status" value="1"/>
</dbReference>
<dbReference type="AlphaFoldDB" id="A0A1H8ATT9"/>
<name>A0A1H8ATT9_STIAU</name>
<proteinExistence type="predicted"/>
<evidence type="ECO:0000256" key="5">
    <source>
        <dbReference type="SAM" id="MobiDB-lite"/>
    </source>
</evidence>
<dbReference type="InterPro" id="IPR023772">
    <property type="entry name" value="DNA-bd_HTH_TetR-type_CS"/>
</dbReference>
<keyword evidence="3" id="KW-0804">Transcription</keyword>
<dbReference type="GO" id="GO:0000976">
    <property type="term" value="F:transcription cis-regulatory region binding"/>
    <property type="evidence" value="ECO:0007669"/>
    <property type="project" value="TreeGrafter"/>
</dbReference>
<feature type="domain" description="HTH tetR-type" evidence="6">
    <location>
        <begin position="22"/>
        <end position="82"/>
    </location>
</feature>
<dbReference type="PRINTS" id="PR00455">
    <property type="entry name" value="HTHTETR"/>
</dbReference>
<dbReference type="PROSITE" id="PS50977">
    <property type="entry name" value="HTH_TETR_2"/>
    <property type="match status" value="1"/>
</dbReference>
<evidence type="ECO:0000256" key="4">
    <source>
        <dbReference type="PROSITE-ProRule" id="PRU00335"/>
    </source>
</evidence>
<dbReference type="Gene3D" id="1.10.357.10">
    <property type="entry name" value="Tetracycline Repressor, domain 2"/>
    <property type="match status" value="1"/>
</dbReference>
<evidence type="ECO:0000313" key="7">
    <source>
        <dbReference type="EMBL" id="SEM74211.1"/>
    </source>
</evidence>
<dbReference type="GO" id="GO:0003700">
    <property type="term" value="F:DNA-binding transcription factor activity"/>
    <property type="evidence" value="ECO:0007669"/>
    <property type="project" value="TreeGrafter"/>
</dbReference>
<gene>
    <name evidence="7" type="ORF">SAMN05444354_12253</name>
</gene>
<evidence type="ECO:0000259" key="6">
    <source>
        <dbReference type="PROSITE" id="PS50977"/>
    </source>
</evidence>
<reference evidence="8" key="1">
    <citation type="submission" date="2016-10" db="EMBL/GenBank/DDBJ databases">
        <authorList>
            <person name="Varghese N."/>
            <person name="Submissions S."/>
        </authorList>
    </citation>
    <scope>NUCLEOTIDE SEQUENCE [LARGE SCALE GENOMIC DNA]</scope>
    <source>
        <strain evidence="8">DSM 17044</strain>
    </source>
</reference>
<sequence length="204" mass="21980">MPRATTPHPLDPRKKPGQTRSAATVAAVLEAAARILETEGLEGYTTNAVARRAGISIGSLYQYFPSKDAITKALILRETSTLLKDVEAIDAKALGRAGLERLIRVAVAYQLQRPALARILDQEERRLPLDEEVQRIGESLARTVQRCLDAPGMAAVARSPSTAGDLLAIVKALVDAAGARGERDSTALIARVHRAVFGYLEYTP</sequence>
<evidence type="ECO:0000256" key="1">
    <source>
        <dbReference type="ARBA" id="ARBA00023015"/>
    </source>
</evidence>
<dbReference type="Proteomes" id="UP000182719">
    <property type="component" value="Unassembled WGS sequence"/>
</dbReference>
<dbReference type="InterPro" id="IPR009057">
    <property type="entry name" value="Homeodomain-like_sf"/>
</dbReference>
<dbReference type="PANTHER" id="PTHR30055">
    <property type="entry name" value="HTH-TYPE TRANSCRIPTIONAL REGULATOR RUTR"/>
    <property type="match status" value="1"/>
</dbReference>
<dbReference type="PROSITE" id="PS01081">
    <property type="entry name" value="HTH_TETR_1"/>
    <property type="match status" value="1"/>
</dbReference>
<dbReference type="Pfam" id="PF00440">
    <property type="entry name" value="TetR_N"/>
    <property type="match status" value="1"/>
</dbReference>
<dbReference type="EMBL" id="FOAP01000022">
    <property type="protein sequence ID" value="SEM74211.1"/>
    <property type="molecule type" value="Genomic_DNA"/>
</dbReference>